<dbReference type="Pfam" id="PF00622">
    <property type="entry name" value="SPRY"/>
    <property type="match status" value="1"/>
</dbReference>
<feature type="region of interest" description="Disordered" evidence="1">
    <location>
        <begin position="173"/>
        <end position="468"/>
    </location>
</feature>
<dbReference type="SUPFAM" id="SSF49899">
    <property type="entry name" value="Concanavalin A-like lectins/glucanases"/>
    <property type="match status" value="1"/>
</dbReference>
<dbReference type="InterPro" id="IPR013320">
    <property type="entry name" value="ConA-like_dom_sf"/>
</dbReference>
<dbReference type="InterPro" id="IPR003877">
    <property type="entry name" value="SPRY_dom"/>
</dbReference>
<protein>
    <submittedName>
        <fullName evidence="3">Eukaryotic translation initiation factor 4 gamma</fullName>
    </submittedName>
</protein>
<keyword evidence="3" id="KW-0648">Protein biosynthesis</keyword>
<accession>A0ABQ8XCS0</accession>
<keyword evidence="3" id="KW-0396">Initiation factor</keyword>
<organism evidence="3 4">
    <name type="scientific">Anaeramoeba flamelloides</name>
    <dbReference type="NCBI Taxonomy" id="1746091"/>
    <lineage>
        <taxon>Eukaryota</taxon>
        <taxon>Metamonada</taxon>
        <taxon>Anaeramoebidae</taxon>
        <taxon>Anaeramoeba</taxon>
    </lineage>
</organism>
<sequence length="696" mass="82915">MSSTQQNIEKQNTSKKDQTSNLNQNNEATLPICVECKSNPTHFYCPVEKLHLCYDCNLKYHPTEFIYKKHQNQIQLKNTKMSLNNHNINYSEFLINKKIQIKLKFLKRKSFQKTKPLLESGLRMQLKTPNRKKTQILDNFVLMDQKQMNEDLDTNSDTDFDIDYDPNFDFFLTFDSEGDNTDEEERGKGKKKENLKESEIEKEDNQEKTEENDNEKEKEKEIEKEIEKIEIQKVEKKDENQGNKEEEKETEKQENKQKKEEKQETEENENKEDNNKDENQGNKEEEKEIEKQENKQKKEEKQETEENENKEDKNEKNQDQKILKEEEKEIENQENQQKSKENLNEKENKKENEEENEKKEKEIEKNQDQKILNGEEKKNNKEEETEKEGGDQKVGEKEKEGQKEETETEKDREKVDQKVGDEEKEKEKEKEKEGKKLQNIKSKSEKDSENDSRSESESGSDQDLDSEMSKNQLDFDENIEIYTFDFNPEVIGNYEIVSIILGNEIKKLNKRFKIVNKFEEFDENSKWESKFYELMLSNQNRTIQGKWGKMGGRKIYTEGFHEIKFKINNFAMENSWSESEICIGLIDYEKTHDFFEKYQSWDGTFSFETRWNSNNSGKYESKIVKSDQQFVDQKYGSPFKTGDYVSIYLDMSQRNVSFGVNNQNFGIAWENIPESVIFFIRFYSLDLEESFEISLI</sequence>
<evidence type="ECO:0000259" key="2">
    <source>
        <dbReference type="Pfam" id="PF00622"/>
    </source>
</evidence>
<dbReference type="EMBL" id="JAOAOG010000321">
    <property type="protein sequence ID" value="KAJ6229428.1"/>
    <property type="molecule type" value="Genomic_DNA"/>
</dbReference>
<evidence type="ECO:0000313" key="4">
    <source>
        <dbReference type="Proteomes" id="UP001150062"/>
    </source>
</evidence>
<dbReference type="GO" id="GO:0003743">
    <property type="term" value="F:translation initiation factor activity"/>
    <property type="evidence" value="ECO:0007669"/>
    <property type="project" value="UniProtKB-KW"/>
</dbReference>
<feature type="domain" description="SPRY" evidence="2">
    <location>
        <begin position="613"/>
        <end position="679"/>
    </location>
</feature>
<feature type="compositionally biased region" description="Basic and acidic residues" evidence="1">
    <location>
        <begin position="271"/>
        <end position="301"/>
    </location>
</feature>
<feature type="compositionally biased region" description="Basic and acidic residues" evidence="1">
    <location>
        <begin position="192"/>
        <end position="262"/>
    </location>
</feature>
<reference evidence="3" key="1">
    <citation type="submission" date="2022-08" db="EMBL/GenBank/DDBJ databases">
        <title>Novel sulfate-reducing endosymbionts in the free-living metamonad Anaeramoeba.</title>
        <authorList>
            <person name="Jerlstrom-Hultqvist J."/>
            <person name="Cepicka I."/>
            <person name="Gallot-Lavallee L."/>
            <person name="Salas-Leiva D."/>
            <person name="Curtis B.A."/>
            <person name="Zahonova K."/>
            <person name="Pipaliya S."/>
            <person name="Dacks J."/>
            <person name="Roger A.J."/>
        </authorList>
    </citation>
    <scope>NUCLEOTIDE SEQUENCE</scope>
    <source>
        <strain evidence="3">Schooner1</strain>
    </source>
</reference>
<feature type="compositionally biased region" description="Polar residues" evidence="1">
    <location>
        <begin position="1"/>
        <end position="11"/>
    </location>
</feature>
<evidence type="ECO:0000313" key="3">
    <source>
        <dbReference type="EMBL" id="KAJ6229428.1"/>
    </source>
</evidence>
<gene>
    <name evidence="3" type="ORF">M0813_07861</name>
</gene>
<feature type="compositionally biased region" description="Basic and acidic residues" evidence="1">
    <location>
        <begin position="310"/>
        <end position="456"/>
    </location>
</feature>
<name>A0ABQ8XCS0_9EUKA</name>
<evidence type="ECO:0000256" key="1">
    <source>
        <dbReference type="SAM" id="MobiDB-lite"/>
    </source>
</evidence>
<dbReference type="InterPro" id="IPR043136">
    <property type="entry name" value="B30.2/SPRY_sf"/>
</dbReference>
<comment type="caution">
    <text evidence="3">The sequence shown here is derived from an EMBL/GenBank/DDBJ whole genome shotgun (WGS) entry which is preliminary data.</text>
</comment>
<keyword evidence="4" id="KW-1185">Reference proteome</keyword>
<dbReference type="Proteomes" id="UP001150062">
    <property type="component" value="Unassembled WGS sequence"/>
</dbReference>
<feature type="region of interest" description="Disordered" evidence="1">
    <location>
        <begin position="1"/>
        <end position="22"/>
    </location>
</feature>
<proteinExistence type="predicted"/>
<dbReference type="Gene3D" id="2.60.120.920">
    <property type="match status" value="1"/>
</dbReference>